<organism evidence="2 4">
    <name type="scientific">Sphingomonas yabuuchiae</name>
    <dbReference type="NCBI Taxonomy" id="172044"/>
    <lineage>
        <taxon>Bacteria</taxon>
        <taxon>Pseudomonadati</taxon>
        <taxon>Pseudomonadota</taxon>
        <taxon>Alphaproteobacteria</taxon>
        <taxon>Sphingomonadales</taxon>
        <taxon>Sphingomonadaceae</taxon>
        <taxon>Sphingomonas</taxon>
    </lineage>
</organism>
<dbReference type="Proteomes" id="UP000704529">
    <property type="component" value="Unassembled WGS sequence"/>
</dbReference>
<sequence length="88" mass="9744">MAASKGTGTIDLYGAPGRTPRTTEANWVAKGPAVQWTFDVGAQDEDFVMQLHQLVLSTHTTLDRIDVPPTDAAVWVFLQEYRDPRDAK</sequence>
<gene>
    <name evidence="1" type="ORF">GGQ89_002922</name>
    <name evidence="2" type="ORF">JYA60_02885</name>
</gene>
<evidence type="ECO:0000313" key="4">
    <source>
        <dbReference type="Proteomes" id="UP000704529"/>
    </source>
</evidence>
<reference evidence="1 3" key="1">
    <citation type="submission" date="2020-08" db="EMBL/GenBank/DDBJ databases">
        <title>Genomic Encyclopedia of Type Strains, Phase IV (KMG-IV): sequencing the most valuable type-strain genomes for metagenomic binning, comparative biology and taxonomic classification.</title>
        <authorList>
            <person name="Goeker M."/>
        </authorList>
    </citation>
    <scope>NUCLEOTIDE SEQUENCE [LARGE SCALE GENOMIC DNA]</scope>
    <source>
        <strain evidence="1 3">DSM 14562</strain>
    </source>
</reference>
<accession>A0AA40ZZ22</accession>
<keyword evidence="3" id="KW-1185">Reference proteome</keyword>
<dbReference type="Proteomes" id="UP000584663">
    <property type="component" value="Unassembled WGS sequence"/>
</dbReference>
<proteinExistence type="predicted"/>
<dbReference type="EMBL" id="JAFHKU010000109">
    <property type="protein sequence ID" value="MBN3557176.1"/>
    <property type="molecule type" value="Genomic_DNA"/>
</dbReference>
<dbReference type="RefSeq" id="WP_184106168.1">
    <property type="nucleotide sequence ID" value="NZ_JACHNX010000013.1"/>
</dbReference>
<evidence type="ECO:0000313" key="1">
    <source>
        <dbReference type="EMBL" id="MBB4610688.1"/>
    </source>
</evidence>
<dbReference type="EMBL" id="JACHNX010000013">
    <property type="protein sequence ID" value="MBB4610688.1"/>
    <property type="molecule type" value="Genomic_DNA"/>
</dbReference>
<name>A0AA40ZZ22_9SPHN</name>
<evidence type="ECO:0000313" key="3">
    <source>
        <dbReference type="Proteomes" id="UP000584663"/>
    </source>
</evidence>
<protein>
    <submittedName>
        <fullName evidence="2">Uncharacterized protein</fullName>
    </submittedName>
</protein>
<evidence type="ECO:0000313" key="2">
    <source>
        <dbReference type="EMBL" id="MBN3557176.1"/>
    </source>
</evidence>
<reference evidence="2" key="2">
    <citation type="submission" date="2021-01" db="EMBL/GenBank/DDBJ databases">
        <title>Genome Sequencing of Type Strains.</title>
        <authorList>
            <person name="Lemaire J.F."/>
            <person name="Inderbitzin P."/>
            <person name="Collins S.B."/>
            <person name="Wespe N."/>
            <person name="Knight-Connoni V."/>
        </authorList>
    </citation>
    <scope>NUCLEOTIDE SEQUENCE</scope>
    <source>
        <strain evidence="2">DSM 14562</strain>
    </source>
</reference>
<comment type="caution">
    <text evidence="2">The sequence shown here is derived from an EMBL/GenBank/DDBJ whole genome shotgun (WGS) entry which is preliminary data.</text>
</comment>
<dbReference type="AlphaFoldDB" id="A0AA40ZZ22"/>